<evidence type="ECO:0000256" key="4">
    <source>
        <dbReference type="ARBA" id="ARBA00022676"/>
    </source>
</evidence>
<evidence type="ECO:0000256" key="3">
    <source>
        <dbReference type="ARBA" id="ARBA00022670"/>
    </source>
</evidence>
<dbReference type="InterPro" id="IPR001264">
    <property type="entry name" value="Glyco_trans_51"/>
</dbReference>
<keyword evidence="10 17" id="KW-1133">Transmembrane helix</keyword>
<dbReference type="Gene3D" id="3.40.710.10">
    <property type="entry name" value="DD-peptidase/beta-lactamase superfamily"/>
    <property type="match status" value="1"/>
</dbReference>
<dbReference type="PANTHER" id="PTHR32282:SF32">
    <property type="entry name" value="PENICILLIN-BINDING PROTEIN 2A"/>
    <property type="match status" value="1"/>
</dbReference>
<gene>
    <name evidence="20" type="ORF">P4T90_04765</name>
</gene>
<proteinExistence type="predicted"/>
<dbReference type="InterPro" id="IPR001460">
    <property type="entry name" value="PCN-bd_Tpept"/>
</dbReference>
<organism evidence="20 21">
    <name type="scientific">Heyndrickxia acidicola</name>
    <dbReference type="NCBI Taxonomy" id="209389"/>
    <lineage>
        <taxon>Bacteria</taxon>
        <taxon>Bacillati</taxon>
        <taxon>Bacillota</taxon>
        <taxon>Bacilli</taxon>
        <taxon>Bacillales</taxon>
        <taxon>Bacillaceae</taxon>
        <taxon>Heyndrickxia</taxon>
    </lineage>
</organism>
<evidence type="ECO:0000256" key="12">
    <source>
        <dbReference type="ARBA" id="ARBA00023268"/>
    </source>
</evidence>
<evidence type="ECO:0000256" key="8">
    <source>
        <dbReference type="ARBA" id="ARBA00022960"/>
    </source>
</evidence>
<keyword evidence="12" id="KW-0511">Multifunctional enzyme</keyword>
<dbReference type="NCBIfam" id="TIGR02074">
    <property type="entry name" value="PBP_1a_fam"/>
    <property type="match status" value="1"/>
</dbReference>
<keyword evidence="5" id="KW-0808">Transferase</keyword>
<evidence type="ECO:0000256" key="10">
    <source>
        <dbReference type="ARBA" id="ARBA00022989"/>
    </source>
</evidence>
<reference evidence="20 21" key="1">
    <citation type="submission" date="2023-03" db="EMBL/GenBank/DDBJ databases">
        <title>Bacillus Genome Sequencing.</title>
        <authorList>
            <person name="Dunlap C."/>
        </authorList>
    </citation>
    <scope>NUCLEOTIDE SEQUENCE [LARGE SCALE GENOMIC DNA]</scope>
    <source>
        <strain evidence="20 21">B-23453</strain>
    </source>
</reference>
<evidence type="ECO:0000256" key="9">
    <source>
        <dbReference type="ARBA" id="ARBA00022984"/>
    </source>
</evidence>
<dbReference type="Proteomes" id="UP001341444">
    <property type="component" value="Unassembled WGS sequence"/>
</dbReference>
<dbReference type="RefSeq" id="WP_066265862.1">
    <property type="nucleotide sequence ID" value="NZ_JARMAB010000006.1"/>
</dbReference>
<keyword evidence="2" id="KW-0121">Carboxypeptidase</keyword>
<feature type="domain" description="Glycosyl transferase family 51" evidence="19">
    <location>
        <begin position="66"/>
        <end position="241"/>
    </location>
</feature>
<comment type="catalytic activity">
    <reaction evidence="15">
        <text>[GlcNAc-(1-&gt;4)-Mur2Ac(oyl-L-Ala-gamma-D-Glu-L-Lys-D-Ala-D-Ala)](n)-di-trans,octa-cis-undecaprenyl diphosphate + beta-D-GlcNAc-(1-&gt;4)-Mur2Ac(oyl-L-Ala-gamma-D-Glu-L-Lys-D-Ala-D-Ala)-di-trans,octa-cis-undecaprenyl diphosphate = [GlcNAc-(1-&gt;4)-Mur2Ac(oyl-L-Ala-gamma-D-Glu-L-Lys-D-Ala-D-Ala)](n+1)-di-trans,octa-cis-undecaprenyl diphosphate + di-trans,octa-cis-undecaprenyl diphosphate + H(+)</text>
        <dbReference type="Rhea" id="RHEA:23708"/>
        <dbReference type="Rhea" id="RHEA-COMP:9602"/>
        <dbReference type="Rhea" id="RHEA-COMP:9603"/>
        <dbReference type="ChEBI" id="CHEBI:15378"/>
        <dbReference type="ChEBI" id="CHEBI:58405"/>
        <dbReference type="ChEBI" id="CHEBI:60033"/>
        <dbReference type="ChEBI" id="CHEBI:78435"/>
        <dbReference type="EC" id="2.4.99.28"/>
    </reaction>
</comment>
<dbReference type="SUPFAM" id="SSF56601">
    <property type="entry name" value="beta-lactamase/transpeptidase-like"/>
    <property type="match status" value="1"/>
</dbReference>
<accession>A0ABU6MDC2</accession>
<evidence type="ECO:0000256" key="15">
    <source>
        <dbReference type="ARBA" id="ARBA00049902"/>
    </source>
</evidence>
<evidence type="ECO:0000256" key="11">
    <source>
        <dbReference type="ARBA" id="ARBA00023136"/>
    </source>
</evidence>
<dbReference type="EMBL" id="JARMAB010000006">
    <property type="protein sequence ID" value="MED1202402.1"/>
    <property type="molecule type" value="Genomic_DNA"/>
</dbReference>
<evidence type="ECO:0000256" key="17">
    <source>
        <dbReference type="SAM" id="Phobius"/>
    </source>
</evidence>
<keyword evidence="11 17" id="KW-0472">Membrane</keyword>
<dbReference type="Pfam" id="PF00905">
    <property type="entry name" value="Transpeptidase"/>
    <property type="match status" value="1"/>
</dbReference>
<keyword evidence="8" id="KW-0133">Cell shape</keyword>
<dbReference type="PANTHER" id="PTHR32282">
    <property type="entry name" value="BINDING PROTEIN TRANSPEPTIDASE, PUTATIVE-RELATED"/>
    <property type="match status" value="1"/>
</dbReference>
<name>A0ABU6MDC2_9BACI</name>
<dbReference type="InterPro" id="IPR050396">
    <property type="entry name" value="Glycosyltr_51/Transpeptidase"/>
</dbReference>
<evidence type="ECO:0000256" key="6">
    <source>
        <dbReference type="ARBA" id="ARBA00022692"/>
    </source>
</evidence>
<evidence type="ECO:0000256" key="2">
    <source>
        <dbReference type="ARBA" id="ARBA00022645"/>
    </source>
</evidence>
<keyword evidence="13" id="KW-0961">Cell wall biogenesis/degradation</keyword>
<evidence type="ECO:0000313" key="21">
    <source>
        <dbReference type="Proteomes" id="UP001341444"/>
    </source>
</evidence>
<evidence type="ECO:0000256" key="1">
    <source>
        <dbReference type="ARBA" id="ARBA00022475"/>
    </source>
</evidence>
<evidence type="ECO:0000256" key="13">
    <source>
        <dbReference type="ARBA" id="ARBA00023316"/>
    </source>
</evidence>
<evidence type="ECO:0000256" key="7">
    <source>
        <dbReference type="ARBA" id="ARBA00022801"/>
    </source>
</evidence>
<evidence type="ECO:0000256" key="14">
    <source>
        <dbReference type="ARBA" id="ARBA00034000"/>
    </source>
</evidence>
<keyword evidence="3" id="KW-0645">Protease</keyword>
<dbReference type="InterPro" id="IPR012338">
    <property type="entry name" value="Beta-lactam/transpept-like"/>
</dbReference>
<keyword evidence="1" id="KW-1003">Cell membrane</keyword>
<keyword evidence="6 17" id="KW-0812">Transmembrane</keyword>
<sequence>MDILQRIWTAVKRLWKKAHMNQIVILIVSVGLLVFLAFFAYFASTVNIAALKKGLSQSTEIIDKDGNVASRISSTQMDHVSIKEVPKNMQDAIVAIEDHRFYQHHGFDIIGTTSALLKDITAGGVRAGGSTITQQLTKNALLTSQRTFKRKIEELFLAVEIEKHYTKSEILEMYLNQVYFGSGAWGIQNASRRYFGTDVQNIDLSEAATLAGLVNAPTALNPYLHMDSAINRRNLVLGAMKKYGMITDSQYNSAVAEKLVLKDKGEDPLKGKYPYYVDAVINEAMSKYGLSQDEILTRGYKIYTELDQNIQSGLERVYKNDSLFPQGMGGQMVQSGAVLMDPHTGGVRALVGGRGEKVFLGFNRATQLQRQPGSTMKPLAVYTPALEQGYTPESMLNDTKMSFGSYHPQNYDNQYLGQVPMYRALEDSINIPAVWLLDQIGIDKGMDAVKRFGLPLTNQDRQLGLALGGIQNGVSPFQMAQAFSTFPNNGVEEKGHLITKIIGPTGNVIAQNQQQETKVTSKKVTDQMTSMMLNVVESGTGKGINVPGYRIAGKSGSTQVDFSRNGTKDQWFVGYTPNLVGAVWLGYDRTDPQHYLMGLSEQGVVPIFQAVMQNTLHYTKPGSFDAQSVNQILKQQQATTNHPFTERAKEFNQKMQQEAQNIKKKIEENKGRWKDLEDTVRNFLSGKH</sequence>
<evidence type="ECO:0000259" key="18">
    <source>
        <dbReference type="Pfam" id="PF00905"/>
    </source>
</evidence>
<comment type="caution">
    <text evidence="20">The sequence shown here is derived from an EMBL/GenBank/DDBJ whole genome shotgun (WGS) entry which is preliminary data.</text>
</comment>
<dbReference type="SUPFAM" id="SSF53955">
    <property type="entry name" value="Lysozyme-like"/>
    <property type="match status" value="1"/>
</dbReference>
<keyword evidence="9" id="KW-0573">Peptidoglycan synthesis</keyword>
<dbReference type="Pfam" id="PF00912">
    <property type="entry name" value="Transgly"/>
    <property type="match status" value="1"/>
</dbReference>
<keyword evidence="21" id="KW-1185">Reference proteome</keyword>
<feature type="coiled-coil region" evidence="16">
    <location>
        <begin position="645"/>
        <end position="672"/>
    </location>
</feature>
<keyword evidence="7" id="KW-0378">Hydrolase</keyword>
<evidence type="ECO:0000256" key="16">
    <source>
        <dbReference type="SAM" id="Coils"/>
    </source>
</evidence>
<evidence type="ECO:0000313" key="20">
    <source>
        <dbReference type="EMBL" id="MED1202402.1"/>
    </source>
</evidence>
<evidence type="ECO:0000259" key="19">
    <source>
        <dbReference type="Pfam" id="PF00912"/>
    </source>
</evidence>
<evidence type="ECO:0000256" key="5">
    <source>
        <dbReference type="ARBA" id="ARBA00022679"/>
    </source>
</evidence>
<feature type="domain" description="Penicillin-binding protein transpeptidase" evidence="18">
    <location>
        <begin position="336"/>
        <end position="594"/>
    </location>
</feature>
<feature type="transmembrane region" description="Helical" evidence="17">
    <location>
        <begin position="21"/>
        <end position="43"/>
    </location>
</feature>
<dbReference type="Gene3D" id="1.10.3810.10">
    <property type="entry name" value="Biosynthetic peptidoglycan transglycosylase-like"/>
    <property type="match status" value="1"/>
</dbReference>
<dbReference type="InterPro" id="IPR023346">
    <property type="entry name" value="Lysozyme-like_dom_sf"/>
</dbReference>
<protein>
    <submittedName>
        <fullName evidence="20">PBP1A family penicillin-binding protein</fullName>
    </submittedName>
</protein>
<keyword evidence="16" id="KW-0175">Coiled coil</keyword>
<keyword evidence="4" id="KW-0328">Glycosyltransferase</keyword>
<dbReference type="InterPro" id="IPR036950">
    <property type="entry name" value="PBP_transglycosylase"/>
</dbReference>
<comment type="catalytic activity">
    <reaction evidence="14">
        <text>Preferential cleavage: (Ac)2-L-Lys-D-Ala-|-D-Ala. Also transpeptidation of peptidyl-alanyl moieties that are N-acyl substituents of D-alanine.</text>
        <dbReference type="EC" id="3.4.16.4"/>
    </reaction>
</comment>